<evidence type="ECO:0000313" key="2">
    <source>
        <dbReference type="Proteomes" id="UP000550354"/>
    </source>
</evidence>
<accession>A0A838XNM8</accession>
<evidence type="ECO:0000313" key="1">
    <source>
        <dbReference type="EMBL" id="MBA4608604.1"/>
    </source>
</evidence>
<dbReference type="AlphaFoldDB" id="A0A838XNM8"/>
<sequence length="159" mass="17664">MDATIAVAAMGFLATLSGAWLAGRGQREAVRDERILDAKLTTFGECSASLYEYHRATFNRVKARLDDLPEADRVPLRQEAYRANTRSRSAIGQVAILSGDEALRGCLESARSSVGRLNGASDDQHLSRLSKDVHELLNEALGKASSDLTRRSRNFRWWR</sequence>
<protein>
    <submittedName>
        <fullName evidence="1">Uncharacterized protein</fullName>
    </submittedName>
</protein>
<dbReference type="RefSeq" id="WP_181755392.1">
    <property type="nucleotide sequence ID" value="NZ_JACEOG010000001.1"/>
</dbReference>
<reference evidence="1 2" key="1">
    <citation type="submission" date="2020-07" db="EMBL/GenBank/DDBJ databases">
        <title>Draft genome and description of Aeromicrobium phoceense strain Marseille-Q0843 isolated from healthy skin swab.</title>
        <authorList>
            <person name="Boxberger M."/>
            <person name="La Scola B."/>
        </authorList>
    </citation>
    <scope>NUCLEOTIDE SEQUENCE [LARGE SCALE GENOMIC DNA]</scope>
    <source>
        <strain evidence="1 2">Marseille-Q0843</strain>
    </source>
</reference>
<proteinExistence type="predicted"/>
<organism evidence="1 2">
    <name type="scientific">Aeromicrobium phoceense</name>
    <dbReference type="NCBI Taxonomy" id="2754045"/>
    <lineage>
        <taxon>Bacteria</taxon>
        <taxon>Bacillati</taxon>
        <taxon>Actinomycetota</taxon>
        <taxon>Actinomycetes</taxon>
        <taxon>Propionibacteriales</taxon>
        <taxon>Nocardioidaceae</taxon>
        <taxon>Aeromicrobium</taxon>
    </lineage>
</organism>
<name>A0A838XNM8_9ACTN</name>
<keyword evidence="2" id="KW-1185">Reference proteome</keyword>
<dbReference type="Proteomes" id="UP000550354">
    <property type="component" value="Unassembled WGS sequence"/>
</dbReference>
<gene>
    <name evidence="1" type="ORF">H1W00_08970</name>
</gene>
<dbReference type="EMBL" id="JACEOG010000001">
    <property type="protein sequence ID" value="MBA4608604.1"/>
    <property type="molecule type" value="Genomic_DNA"/>
</dbReference>
<comment type="caution">
    <text evidence="1">The sequence shown here is derived from an EMBL/GenBank/DDBJ whole genome shotgun (WGS) entry which is preliminary data.</text>
</comment>